<dbReference type="AlphaFoldDB" id="A0A653CKT2"/>
<dbReference type="InterPro" id="IPR013783">
    <property type="entry name" value="Ig-like_fold"/>
</dbReference>
<accession>A0A653CKT2</accession>
<evidence type="ECO:0000313" key="2">
    <source>
        <dbReference type="EMBL" id="VEN47730.1"/>
    </source>
</evidence>
<dbReference type="EMBL" id="CAACVG010007948">
    <property type="protein sequence ID" value="VEN47730.1"/>
    <property type="molecule type" value="Genomic_DNA"/>
</dbReference>
<reference evidence="2 3" key="1">
    <citation type="submission" date="2019-01" db="EMBL/GenBank/DDBJ databases">
        <authorList>
            <person name="Sayadi A."/>
        </authorList>
    </citation>
    <scope>NUCLEOTIDE SEQUENCE [LARGE SCALE GENOMIC DNA]</scope>
</reference>
<dbReference type="PANTHER" id="PTHR23278">
    <property type="entry name" value="SIDESTEP PROTEIN"/>
    <property type="match status" value="1"/>
</dbReference>
<dbReference type="Pfam" id="PF07686">
    <property type="entry name" value="V-set"/>
    <property type="match status" value="1"/>
</dbReference>
<dbReference type="Proteomes" id="UP000410492">
    <property type="component" value="Unassembled WGS sequence"/>
</dbReference>
<dbReference type="OrthoDB" id="6431884at2759"/>
<dbReference type="Gene3D" id="2.60.40.10">
    <property type="entry name" value="Immunoglobulins"/>
    <property type="match status" value="1"/>
</dbReference>
<name>A0A653CKT2_CALMS</name>
<feature type="domain" description="Immunoglobulin V-set" evidence="1">
    <location>
        <begin position="28"/>
        <end position="75"/>
    </location>
</feature>
<protein>
    <recommendedName>
        <fullName evidence="1">Immunoglobulin V-set domain-containing protein</fullName>
    </recommendedName>
</protein>
<organism evidence="2 3">
    <name type="scientific">Callosobruchus maculatus</name>
    <name type="common">Southern cowpea weevil</name>
    <name type="synonym">Pulse bruchid</name>
    <dbReference type="NCBI Taxonomy" id="64391"/>
    <lineage>
        <taxon>Eukaryota</taxon>
        <taxon>Metazoa</taxon>
        <taxon>Ecdysozoa</taxon>
        <taxon>Arthropoda</taxon>
        <taxon>Hexapoda</taxon>
        <taxon>Insecta</taxon>
        <taxon>Pterygota</taxon>
        <taxon>Neoptera</taxon>
        <taxon>Endopterygota</taxon>
        <taxon>Coleoptera</taxon>
        <taxon>Polyphaga</taxon>
        <taxon>Cucujiformia</taxon>
        <taxon>Chrysomeloidea</taxon>
        <taxon>Chrysomelidae</taxon>
        <taxon>Bruchinae</taxon>
        <taxon>Bruchini</taxon>
        <taxon>Callosobruchus</taxon>
    </lineage>
</organism>
<proteinExistence type="predicted"/>
<dbReference type="PANTHER" id="PTHR23278:SF28">
    <property type="entry name" value="SIDESTEP IV, ISOFORM C"/>
    <property type="match status" value="1"/>
</dbReference>
<evidence type="ECO:0000259" key="1">
    <source>
        <dbReference type="Pfam" id="PF07686"/>
    </source>
</evidence>
<dbReference type="SUPFAM" id="SSF48726">
    <property type="entry name" value="Immunoglobulin"/>
    <property type="match status" value="1"/>
</dbReference>
<gene>
    <name evidence="2" type="ORF">CALMAC_LOCUS9413</name>
</gene>
<dbReference type="InterPro" id="IPR036179">
    <property type="entry name" value="Ig-like_dom_sf"/>
</dbReference>
<keyword evidence="3" id="KW-1185">Reference proteome</keyword>
<sequence length="76" mass="8561">MSAGGQNFDVRGRSFHQAKLWSSARAFGDRAHFRASTAPATLIIDDVRLDDEGVYRCRVDFRNSPTRNSKVNFTVI</sequence>
<evidence type="ECO:0000313" key="3">
    <source>
        <dbReference type="Proteomes" id="UP000410492"/>
    </source>
</evidence>
<dbReference type="InterPro" id="IPR013106">
    <property type="entry name" value="Ig_V-set"/>
</dbReference>
<feature type="non-terminal residue" evidence="2">
    <location>
        <position position="76"/>
    </location>
</feature>